<keyword evidence="1" id="KW-0812">Transmembrane</keyword>
<feature type="transmembrane region" description="Helical" evidence="1">
    <location>
        <begin position="104"/>
        <end position="124"/>
    </location>
</feature>
<evidence type="ECO:0000313" key="2">
    <source>
        <dbReference type="EMBL" id="SDZ40633.1"/>
    </source>
</evidence>
<organism evidence="2 3">
    <name type="scientific">Rhodonellum ikkaensis</name>
    <dbReference type="NCBI Taxonomy" id="336829"/>
    <lineage>
        <taxon>Bacteria</taxon>
        <taxon>Pseudomonadati</taxon>
        <taxon>Bacteroidota</taxon>
        <taxon>Cytophagia</taxon>
        <taxon>Cytophagales</taxon>
        <taxon>Cytophagaceae</taxon>
        <taxon>Rhodonellum</taxon>
    </lineage>
</organism>
<keyword evidence="3" id="KW-1185">Reference proteome</keyword>
<evidence type="ECO:0000256" key="1">
    <source>
        <dbReference type="SAM" id="Phobius"/>
    </source>
</evidence>
<keyword evidence="1" id="KW-1133">Transmembrane helix</keyword>
<feature type="transmembrane region" description="Helical" evidence="1">
    <location>
        <begin position="308"/>
        <end position="328"/>
    </location>
</feature>
<comment type="caution">
    <text evidence="2">The sequence shown here is derived from an EMBL/GenBank/DDBJ whole genome shotgun (WGS) entry which is preliminary data.</text>
</comment>
<feature type="transmembrane region" description="Helical" evidence="1">
    <location>
        <begin position="383"/>
        <end position="400"/>
    </location>
</feature>
<feature type="transmembrane region" description="Helical" evidence="1">
    <location>
        <begin position="277"/>
        <end position="296"/>
    </location>
</feature>
<feature type="transmembrane region" description="Helical" evidence="1">
    <location>
        <begin position="27"/>
        <end position="44"/>
    </location>
</feature>
<sequence>MKILLISIIYPFYGVLSYFKENKDQHFSFPLLVFFVFFGLFFVVPETGDASRHFITFQLYIDMSWGQFVKEVIEVISLKSRNHTDIYIISSNYFVSRFSSSPSFYFGFQALVYGTVFIYLFKLILKNVDYKWDLISGLIFLTLFLVLSIAKIQYVRFYLAVMFFLYGCFLFLLENRKYFWLYFIFAILVHISLLIPASLFFVFIGFRNNLTLWFSIAILAYFSSSFMSHYSDNILTLSSDFASESSVNNLAKGYVGNEDYILERSNRFETRNWFTKYSIYMGNALSIALIFIFVLFKFDKINLNKKLIYIFTFSLFIFSLAQFGYAFASVGERFMQIFIFSGIYFLYLLYPYLTEKLKKMLFIPLFPFLLLFTAMALREVIVVANLFTLIGSPIYIPFVIQDPISIYDFMF</sequence>
<proteinExistence type="predicted"/>
<keyword evidence="1" id="KW-0472">Membrane</keyword>
<feature type="transmembrane region" description="Helical" evidence="1">
    <location>
        <begin position="334"/>
        <end position="353"/>
    </location>
</feature>
<feature type="transmembrane region" description="Helical" evidence="1">
    <location>
        <begin position="360"/>
        <end position="377"/>
    </location>
</feature>
<reference evidence="2 3" key="1">
    <citation type="submission" date="2016-10" db="EMBL/GenBank/DDBJ databases">
        <authorList>
            <person name="Varghese N."/>
            <person name="Submissions S."/>
        </authorList>
    </citation>
    <scope>NUCLEOTIDE SEQUENCE [LARGE SCALE GENOMIC DNA]</scope>
    <source>
        <strain evidence="2 3">DSM 17997</strain>
    </source>
</reference>
<feature type="transmembrane region" description="Helical" evidence="1">
    <location>
        <begin position="179"/>
        <end position="203"/>
    </location>
</feature>
<dbReference type="RefSeq" id="WP_019599113.1">
    <property type="nucleotide sequence ID" value="NZ_FNQC01000013.1"/>
</dbReference>
<evidence type="ECO:0000313" key="3">
    <source>
        <dbReference type="Proteomes" id="UP000199663"/>
    </source>
</evidence>
<name>A0A1H3SRC0_9BACT</name>
<dbReference type="EMBL" id="FNQC01000013">
    <property type="protein sequence ID" value="SDZ40633.1"/>
    <property type="molecule type" value="Genomic_DNA"/>
</dbReference>
<accession>A0A1H3SRC0</accession>
<feature type="transmembrane region" description="Helical" evidence="1">
    <location>
        <begin position="130"/>
        <end position="150"/>
    </location>
</feature>
<protein>
    <submittedName>
        <fullName evidence="2">EpsG family protein</fullName>
    </submittedName>
</protein>
<gene>
    <name evidence="2" type="ORF">SAMN05444412_11347</name>
</gene>
<dbReference type="Proteomes" id="UP000199663">
    <property type="component" value="Unassembled WGS sequence"/>
</dbReference>
<feature type="transmembrane region" description="Helical" evidence="1">
    <location>
        <begin position="210"/>
        <end position="230"/>
    </location>
</feature>